<evidence type="ECO:0000259" key="4">
    <source>
        <dbReference type="Pfam" id="PF00881"/>
    </source>
</evidence>
<proteinExistence type="predicted"/>
<dbReference type="InterPro" id="IPR029479">
    <property type="entry name" value="Nitroreductase"/>
</dbReference>
<dbReference type="InterPro" id="IPR000415">
    <property type="entry name" value="Nitroreductase-like"/>
</dbReference>
<dbReference type="AlphaFoldDB" id="A0A7W9PRF9"/>
<evidence type="ECO:0000256" key="2">
    <source>
        <dbReference type="ARBA" id="ARBA00022643"/>
    </source>
</evidence>
<organism evidence="5 6">
    <name type="scientific">Streptomyces echinatus</name>
    <dbReference type="NCBI Taxonomy" id="67293"/>
    <lineage>
        <taxon>Bacteria</taxon>
        <taxon>Bacillati</taxon>
        <taxon>Actinomycetota</taxon>
        <taxon>Actinomycetes</taxon>
        <taxon>Kitasatosporales</taxon>
        <taxon>Streptomycetaceae</taxon>
        <taxon>Streptomyces</taxon>
    </lineage>
</organism>
<evidence type="ECO:0000256" key="1">
    <source>
        <dbReference type="ARBA" id="ARBA00022630"/>
    </source>
</evidence>
<reference evidence="5 6" key="1">
    <citation type="submission" date="2020-08" db="EMBL/GenBank/DDBJ databases">
        <title>Genomic Encyclopedia of Type Strains, Phase III (KMG-III): the genomes of soil and plant-associated and newly described type strains.</title>
        <authorList>
            <person name="Whitman W."/>
        </authorList>
    </citation>
    <scope>NUCLEOTIDE SEQUENCE [LARGE SCALE GENOMIC DNA]</scope>
    <source>
        <strain evidence="5 6">CECT 3313</strain>
    </source>
</reference>
<name>A0A7W9PRF9_9ACTN</name>
<dbReference type="CDD" id="cd02136">
    <property type="entry name" value="PnbA_NfnB-like"/>
    <property type="match status" value="1"/>
</dbReference>
<dbReference type="InterPro" id="IPR050627">
    <property type="entry name" value="Nitroreductase/BluB"/>
</dbReference>
<keyword evidence="3" id="KW-0560">Oxidoreductase</keyword>
<dbReference type="PANTHER" id="PTHR23026:SF90">
    <property type="entry name" value="IODOTYROSINE DEIODINASE 1"/>
    <property type="match status" value="1"/>
</dbReference>
<protein>
    <submittedName>
        <fullName evidence="5">Nitroreductase</fullName>
    </submittedName>
</protein>
<comment type="caution">
    <text evidence="5">The sequence shown here is derived from an EMBL/GenBank/DDBJ whole genome shotgun (WGS) entry which is preliminary data.</text>
</comment>
<dbReference type="Pfam" id="PF00881">
    <property type="entry name" value="Nitroreductase"/>
    <property type="match status" value="1"/>
</dbReference>
<accession>A0A7W9PRF9</accession>
<evidence type="ECO:0000313" key="6">
    <source>
        <dbReference type="Proteomes" id="UP000585836"/>
    </source>
</evidence>
<dbReference type="PANTHER" id="PTHR23026">
    <property type="entry name" value="NADPH NITROREDUCTASE"/>
    <property type="match status" value="1"/>
</dbReference>
<dbReference type="Gene3D" id="3.40.109.10">
    <property type="entry name" value="NADH Oxidase"/>
    <property type="match status" value="1"/>
</dbReference>
<keyword evidence="6" id="KW-1185">Reference proteome</keyword>
<evidence type="ECO:0000256" key="3">
    <source>
        <dbReference type="ARBA" id="ARBA00023002"/>
    </source>
</evidence>
<dbReference type="Proteomes" id="UP000585836">
    <property type="component" value="Unassembled WGS sequence"/>
</dbReference>
<dbReference type="RefSeq" id="WP_184963392.1">
    <property type="nucleotide sequence ID" value="NZ_JACHJK010000003.1"/>
</dbReference>
<feature type="domain" description="Nitroreductase" evidence="4">
    <location>
        <begin position="8"/>
        <end position="196"/>
    </location>
</feature>
<dbReference type="SUPFAM" id="SSF55469">
    <property type="entry name" value="FMN-dependent nitroreductase-like"/>
    <property type="match status" value="1"/>
</dbReference>
<evidence type="ECO:0000313" key="5">
    <source>
        <dbReference type="EMBL" id="MBB5926588.1"/>
    </source>
</evidence>
<gene>
    <name evidence="5" type="ORF">FHS34_002044</name>
</gene>
<dbReference type="EMBL" id="JACHJK010000003">
    <property type="protein sequence ID" value="MBB5926588.1"/>
    <property type="molecule type" value="Genomic_DNA"/>
</dbReference>
<keyword evidence="1" id="KW-0285">Flavoprotein</keyword>
<dbReference type="GO" id="GO:0016491">
    <property type="term" value="F:oxidoreductase activity"/>
    <property type="evidence" value="ECO:0007669"/>
    <property type="project" value="UniProtKB-KW"/>
</dbReference>
<sequence>MDVYEAVTSRRAVRAFTDRPIPRETLERVLSAAAWAPSGSNIQPWYTYVLTGAPLAELKKRAGERLASGDPWDAPEYEMYPPELKSPYRERRFAFGEQRYGALGIARGDLEARQRAAAANWDCFGAPAALFCYIDKDMRPPQWADVGMYLQTVMLLLRAEGLHSCPQMSWAKYHKTVAEVLSPSDGLILFCGMSIGFEDVTASDARTGRAPLEETVTFVGGP</sequence>
<keyword evidence="2" id="KW-0288">FMN</keyword>